<accession>A0A7X5U5N7</accession>
<reference evidence="1 2" key="1">
    <citation type="submission" date="2020-03" db="EMBL/GenBank/DDBJ databases">
        <title>Sequencing the genomes of 1000 actinobacteria strains.</title>
        <authorList>
            <person name="Klenk H.-P."/>
        </authorList>
    </citation>
    <scope>NUCLEOTIDE SEQUENCE [LARGE SCALE GENOMIC DNA]</scope>
    <source>
        <strain evidence="1 2">DSM 44556</strain>
    </source>
</reference>
<dbReference type="RefSeq" id="WP_167164566.1">
    <property type="nucleotide sequence ID" value="NZ_JAANOW010000005.1"/>
</dbReference>
<gene>
    <name evidence="1" type="ORF">FHU31_005911</name>
</gene>
<evidence type="ECO:0000313" key="2">
    <source>
        <dbReference type="Proteomes" id="UP000547444"/>
    </source>
</evidence>
<dbReference type="AlphaFoldDB" id="A0A7X5U5N7"/>
<dbReference type="EMBL" id="JAANOW010000005">
    <property type="protein sequence ID" value="NIH98887.1"/>
    <property type="molecule type" value="Genomic_DNA"/>
</dbReference>
<comment type="caution">
    <text evidence="1">The sequence shown here is derived from an EMBL/GenBank/DDBJ whole genome shotgun (WGS) entry which is preliminary data.</text>
</comment>
<evidence type="ECO:0000313" key="1">
    <source>
        <dbReference type="EMBL" id="NIH98887.1"/>
    </source>
</evidence>
<sequence length="68" mass="7047">MAYAPNSLKRDPVSKAIAIRTQFPEEGPLANMAWLVATSNAGARNASAAEVAGWSDIEIQDAATGSEG</sequence>
<protein>
    <submittedName>
        <fullName evidence="1">Uncharacterized protein</fullName>
    </submittedName>
</protein>
<name>A0A7X5U5N7_9MYCO</name>
<keyword evidence="2" id="KW-1185">Reference proteome</keyword>
<organism evidence="1 2">
    <name type="scientific">Mycolicibacterium fluoranthenivorans</name>
    <dbReference type="NCBI Taxonomy" id="258505"/>
    <lineage>
        <taxon>Bacteria</taxon>
        <taxon>Bacillati</taxon>
        <taxon>Actinomycetota</taxon>
        <taxon>Actinomycetes</taxon>
        <taxon>Mycobacteriales</taxon>
        <taxon>Mycobacteriaceae</taxon>
        <taxon>Mycolicibacterium</taxon>
    </lineage>
</organism>
<proteinExistence type="predicted"/>
<dbReference type="Proteomes" id="UP000547444">
    <property type="component" value="Unassembled WGS sequence"/>
</dbReference>